<evidence type="ECO:0000256" key="1">
    <source>
        <dbReference type="ARBA" id="ARBA00004771"/>
    </source>
</evidence>
<dbReference type="eggNOG" id="ENOG502S35Q">
    <property type="taxonomic scope" value="Eukaryota"/>
</dbReference>
<feature type="transmembrane region" description="Helical" evidence="8">
    <location>
        <begin position="60"/>
        <end position="83"/>
    </location>
</feature>
<evidence type="ECO:0000256" key="5">
    <source>
        <dbReference type="ARBA" id="ARBA00024360"/>
    </source>
</evidence>
<keyword evidence="8" id="KW-0812">Transmembrane</keyword>
<dbReference type="OrthoDB" id="619536at2759"/>
<dbReference type="OMA" id="NGPVTGM"/>
<protein>
    <submittedName>
        <fullName evidence="11">Uncharacterized protein</fullName>
    </submittedName>
</protein>
<evidence type="ECO:0000259" key="9">
    <source>
        <dbReference type="Pfam" id="PF03007"/>
    </source>
</evidence>
<evidence type="ECO:0000256" key="2">
    <source>
        <dbReference type="ARBA" id="ARBA00005189"/>
    </source>
</evidence>
<dbReference type="KEGG" id="nve:5511633"/>
<dbReference type="HOGENOM" id="CLU_024186_1_0_1"/>
<dbReference type="GO" id="GO:0019432">
    <property type="term" value="P:triglyceride biosynthetic process"/>
    <property type="evidence" value="ECO:0000318"/>
    <property type="project" value="GO_Central"/>
</dbReference>
<keyword evidence="12" id="KW-1185">Reference proteome</keyword>
<dbReference type="AlphaFoldDB" id="A7S8H4"/>
<keyword evidence="4" id="KW-0012">Acyltransferase</keyword>
<dbReference type="GO" id="GO:0008374">
    <property type="term" value="F:O-acyltransferase activity"/>
    <property type="evidence" value="ECO:0000318"/>
    <property type="project" value="GO_Central"/>
</dbReference>
<keyword evidence="8" id="KW-0472">Membrane</keyword>
<comment type="pathway">
    <text evidence="1">Glycerolipid metabolism; triacylglycerol biosynthesis.</text>
</comment>
<dbReference type="PhylomeDB" id="A7S8H4"/>
<evidence type="ECO:0000256" key="3">
    <source>
        <dbReference type="ARBA" id="ARBA00022679"/>
    </source>
</evidence>
<evidence type="ECO:0000313" key="12">
    <source>
        <dbReference type="Proteomes" id="UP000001593"/>
    </source>
</evidence>
<dbReference type="PANTHER" id="PTHR31650">
    <property type="entry name" value="O-ACYLTRANSFERASE (WSD1-LIKE) FAMILY PROTEIN"/>
    <property type="match status" value="1"/>
</dbReference>
<feature type="domain" description="O-acyltransferase WSD1-like N-terminal" evidence="9">
    <location>
        <begin position="102"/>
        <end position="254"/>
    </location>
</feature>
<comment type="catalytic activity">
    <reaction evidence="7">
        <text>an acyl-CoA + a 1,2-diacyl-sn-glycerol = a triacyl-sn-glycerol + CoA</text>
        <dbReference type="Rhea" id="RHEA:10868"/>
        <dbReference type="ChEBI" id="CHEBI:17815"/>
        <dbReference type="ChEBI" id="CHEBI:57287"/>
        <dbReference type="ChEBI" id="CHEBI:58342"/>
        <dbReference type="ChEBI" id="CHEBI:64615"/>
        <dbReference type="EC" id="2.3.1.20"/>
    </reaction>
</comment>
<keyword evidence="3" id="KW-0808">Transferase</keyword>
<comment type="similarity">
    <text evidence="5">In the N-terminal section; belongs to the long-chain O-acyltransferase family.</text>
</comment>
<reference evidence="11 12" key="1">
    <citation type="journal article" date="2007" name="Science">
        <title>Sea anemone genome reveals ancestral eumetazoan gene repertoire and genomic organization.</title>
        <authorList>
            <person name="Putnam N.H."/>
            <person name="Srivastava M."/>
            <person name="Hellsten U."/>
            <person name="Dirks B."/>
            <person name="Chapman J."/>
            <person name="Salamov A."/>
            <person name="Terry A."/>
            <person name="Shapiro H."/>
            <person name="Lindquist E."/>
            <person name="Kapitonov V.V."/>
            <person name="Jurka J."/>
            <person name="Genikhovich G."/>
            <person name="Grigoriev I.V."/>
            <person name="Lucas S.M."/>
            <person name="Steele R.E."/>
            <person name="Finnerty J.R."/>
            <person name="Technau U."/>
            <person name="Martindale M.Q."/>
            <person name="Rokhsar D.S."/>
        </authorList>
    </citation>
    <scope>NUCLEOTIDE SEQUENCE [LARGE SCALE GENOMIC DNA]</scope>
    <source>
        <strain evidence="12">CH2 X CH6</strain>
    </source>
</reference>
<accession>A7S8H4</accession>
<dbReference type="Pfam" id="PF03007">
    <property type="entry name" value="WS_DGAT_cat"/>
    <property type="match status" value="1"/>
</dbReference>
<proteinExistence type="inferred from homology"/>
<evidence type="ECO:0000256" key="7">
    <source>
        <dbReference type="ARBA" id="ARBA00048109"/>
    </source>
</evidence>
<dbReference type="InterPro" id="IPR045034">
    <property type="entry name" value="O-acyltransferase_WSD1-like"/>
</dbReference>
<dbReference type="PANTHER" id="PTHR31650:SF1">
    <property type="entry name" value="WAX ESTER SYNTHASE_DIACYLGLYCEROL ACYLTRANSFERASE 4-RELATED"/>
    <property type="match status" value="1"/>
</dbReference>
<sequence>MASELESGVEKARLSVMHKSRITAQEALSIEEKSPLFKPKIRQNPLSKKGQILLVAELSAAAMLSLFIVPLLFLVLVVLKAGLSVLKFYVKRKYNCIPLKEDDAVWQQETPTNRHIIHAFMLMEGEPNVAELKSIVCERLVFRVNDQNERICPRMTQAIKRYHGVYVWQEDCQFSIDKHFCVWDGKLAKTKQELEEVISEIASMSLPDNQSPWQFYVVPTKFESPSFVFLLRIHHSVGDGVSLTRVFVKNLYDKPPVGIEPKKFSTKHRLLMWCKAILVGPMVVVKKFLTKPDFSLVHGQALSGKKVVSWSTDVNMALVKHIKNMTGTTVNDVMVSCISGAIHDYLKKHGITQPEDMWASVPVDIRSTRNSLTVENKFALVFLRLPVVAGSPLERLYAAKERMDVIKTSAEPLVTSTTVTLLMMLPGWFSRVLINFFSNKMSCVLSNIPGPAELLSVGGQVVKEGIFWPPQRASIGLGLSIFSYGGGMRVGVFADKNIIPYPAEVTEGFVKNFNELANSLNCNKRD</sequence>
<dbReference type="InterPro" id="IPR004255">
    <property type="entry name" value="O-acyltransferase_WSD1_N"/>
</dbReference>
<evidence type="ECO:0000256" key="4">
    <source>
        <dbReference type="ARBA" id="ARBA00023315"/>
    </source>
</evidence>
<comment type="pathway">
    <text evidence="2">Lipid metabolism.</text>
</comment>
<evidence type="ECO:0000313" key="11">
    <source>
        <dbReference type="EMBL" id="EDO39941.1"/>
    </source>
</evidence>
<evidence type="ECO:0000259" key="10">
    <source>
        <dbReference type="Pfam" id="PF06974"/>
    </source>
</evidence>
<organism evidence="11 12">
    <name type="scientific">Nematostella vectensis</name>
    <name type="common">Starlet sea anemone</name>
    <dbReference type="NCBI Taxonomy" id="45351"/>
    <lineage>
        <taxon>Eukaryota</taxon>
        <taxon>Metazoa</taxon>
        <taxon>Cnidaria</taxon>
        <taxon>Anthozoa</taxon>
        <taxon>Hexacorallia</taxon>
        <taxon>Actiniaria</taxon>
        <taxon>Edwardsiidae</taxon>
        <taxon>Nematostella</taxon>
    </lineage>
</organism>
<keyword evidence="8" id="KW-1133">Transmembrane helix</keyword>
<name>A7S8H4_NEMVE</name>
<comment type="catalytic activity">
    <reaction evidence="6">
        <text>a long chain fatty alcohol + a fatty acyl-CoA = a long-chain alcohol wax ester + CoA</text>
        <dbReference type="Rhea" id="RHEA:38443"/>
        <dbReference type="ChEBI" id="CHEBI:17135"/>
        <dbReference type="ChEBI" id="CHEBI:57287"/>
        <dbReference type="ChEBI" id="CHEBI:77636"/>
        <dbReference type="ChEBI" id="CHEBI:235323"/>
        <dbReference type="EC" id="2.3.1.75"/>
    </reaction>
</comment>
<feature type="domain" description="O-acyltransferase WSD1 C-terminal" evidence="10">
    <location>
        <begin position="376"/>
        <end position="516"/>
    </location>
</feature>
<dbReference type="GO" id="GO:0004144">
    <property type="term" value="F:diacylglycerol O-acyltransferase activity"/>
    <property type="evidence" value="ECO:0007669"/>
    <property type="project" value="UniProtKB-EC"/>
</dbReference>
<evidence type="ECO:0000256" key="8">
    <source>
        <dbReference type="SAM" id="Phobius"/>
    </source>
</evidence>
<dbReference type="InParanoid" id="A7S8H4"/>
<dbReference type="InterPro" id="IPR009721">
    <property type="entry name" value="O-acyltransferase_WSD1_C"/>
</dbReference>
<evidence type="ECO:0000256" key="6">
    <source>
        <dbReference type="ARBA" id="ARBA00047604"/>
    </source>
</evidence>
<dbReference type="GO" id="GO:0005886">
    <property type="term" value="C:plasma membrane"/>
    <property type="evidence" value="ECO:0000318"/>
    <property type="project" value="GO_Central"/>
</dbReference>
<dbReference type="STRING" id="45351.A7S8H4"/>
<dbReference type="UniPathway" id="UPA00282"/>
<gene>
    <name evidence="11" type="ORF">NEMVEDRAFT_v1g208411</name>
</gene>
<dbReference type="Proteomes" id="UP000001593">
    <property type="component" value="Unassembled WGS sequence"/>
</dbReference>
<dbReference type="EMBL" id="DS469598">
    <property type="protein sequence ID" value="EDO39941.1"/>
    <property type="molecule type" value="Genomic_DNA"/>
</dbReference>
<dbReference type="Pfam" id="PF06974">
    <property type="entry name" value="WS_DGAT_C"/>
    <property type="match status" value="1"/>
</dbReference>
<dbReference type="GO" id="GO:0047196">
    <property type="term" value="F:long-chain-alcohol O-fatty-acyltransferase activity"/>
    <property type="evidence" value="ECO:0007669"/>
    <property type="project" value="UniProtKB-EC"/>
</dbReference>